<reference evidence="1" key="1">
    <citation type="journal article" date="2019" name="bioRxiv">
        <title>The Genome of the Zebra Mussel, Dreissena polymorpha: A Resource for Invasive Species Research.</title>
        <authorList>
            <person name="McCartney M.A."/>
            <person name="Auch B."/>
            <person name="Kono T."/>
            <person name="Mallez S."/>
            <person name="Zhang Y."/>
            <person name="Obille A."/>
            <person name="Becker A."/>
            <person name="Abrahante J.E."/>
            <person name="Garbe J."/>
            <person name="Badalamenti J.P."/>
            <person name="Herman A."/>
            <person name="Mangelson H."/>
            <person name="Liachko I."/>
            <person name="Sullivan S."/>
            <person name="Sone E.D."/>
            <person name="Koren S."/>
            <person name="Silverstein K.A.T."/>
            <person name="Beckman K.B."/>
            <person name="Gohl D.M."/>
        </authorList>
    </citation>
    <scope>NUCLEOTIDE SEQUENCE</scope>
    <source>
        <strain evidence="1">Duluth1</strain>
        <tissue evidence="1">Whole animal</tissue>
    </source>
</reference>
<sequence>MDDLRGMNLEKYKLWSIHALIVFLSKRKADVDGSFDELCARAFCAWEQRLPVDAEAECREMRLLEENNAKLSVDGGVLPDPMMLNSG</sequence>
<dbReference type="Proteomes" id="UP000828390">
    <property type="component" value="Unassembled WGS sequence"/>
</dbReference>
<evidence type="ECO:0000313" key="2">
    <source>
        <dbReference type="Proteomes" id="UP000828390"/>
    </source>
</evidence>
<comment type="caution">
    <text evidence="1">The sequence shown here is derived from an EMBL/GenBank/DDBJ whole genome shotgun (WGS) entry which is preliminary data.</text>
</comment>
<reference evidence="1" key="2">
    <citation type="submission" date="2020-11" db="EMBL/GenBank/DDBJ databases">
        <authorList>
            <person name="McCartney M.A."/>
            <person name="Auch B."/>
            <person name="Kono T."/>
            <person name="Mallez S."/>
            <person name="Becker A."/>
            <person name="Gohl D.M."/>
            <person name="Silverstein K.A.T."/>
            <person name="Koren S."/>
            <person name="Bechman K.B."/>
            <person name="Herman A."/>
            <person name="Abrahante J.E."/>
            <person name="Garbe J."/>
        </authorList>
    </citation>
    <scope>NUCLEOTIDE SEQUENCE</scope>
    <source>
        <strain evidence="1">Duluth1</strain>
        <tissue evidence="1">Whole animal</tissue>
    </source>
</reference>
<name>A0A9D4IS91_DREPO</name>
<keyword evidence="2" id="KW-1185">Reference proteome</keyword>
<protein>
    <submittedName>
        <fullName evidence="1">Uncharacterized protein</fullName>
    </submittedName>
</protein>
<proteinExistence type="predicted"/>
<accession>A0A9D4IS91</accession>
<organism evidence="1 2">
    <name type="scientific">Dreissena polymorpha</name>
    <name type="common">Zebra mussel</name>
    <name type="synonym">Mytilus polymorpha</name>
    <dbReference type="NCBI Taxonomy" id="45954"/>
    <lineage>
        <taxon>Eukaryota</taxon>
        <taxon>Metazoa</taxon>
        <taxon>Spiralia</taxon>
        <taxon>Lophotrochozoa</taxon>
        <taxon>Mollusca</taxon>
        <taxon>Bivalvia</taxon>
        <taxon>Autobranchia</taxon>
        <taxon>Heteroconchia</taxon>
        <taxon>Euheterodonta</taxon>
        <taxon>Imparidentia</taxon>
        <taxon>Neoheterodontei</taxon>
        <taxon>Myida</taxon>
        <taxon>Dreissenoidea</taxon>
        <taxon>Dreissenidae</taxon>
        <taxon>Dreissena</taxon>
    </lineage>
</organism>
<gene>
    <name evidence="1" type="ORF">DPMN_164321</name>
</gene>
<evidence type="ECO:0000313" key="1">
    <source>
        <dbReference type="EMBL" id="KAH3786216.1"/>
    </source>
</evidence>
<dbReference type="EMBL" id="JAIWYP010000008">
    <property type="protein sequence ID" value="KAH3786216.1"/>
    <property type="molecule type" value="Genomic_DNA"/>
</dbReference>
<dbReference type="AlphaFoldDB" id="A0A9D4IS91"/>